<dbReference type="AlphaFoldDB" id="A0A2L1KN76"/>
<evidence type="ECO:0000313" key="1">
    <source>
        <dbReference type="EMBL" id="AVE23958.1"/>
    </source>
</evidence>
<sequence length="49" mass="5853">MKYFYIRNYSRKRNDEMVPTAKIDKLKWTALECKTESSKTVNILHGCKL</sequence>
<dbReference type="EMBL" id="MF344581">
    <property type="protein sequence ID" value="AVE23958.1"/>
    <property type="molecule type" value="Genomic_DNA"/>
</dbReference>
<protein>
    <submittedName>
        <fullName evidence="1">Uncharacterized protein</fullName>
    </submittedName>
</protein>
<accession>A0A2L1KN76</accession>
<proteinExistence type="predicted"/>
<keyword evidence="1" id="KW-0614">Plasmid</keyword>
<organism evidence="1">
    <name type="scientific">Enterobacter cloacae</name>
    <dbReference type="NCBI Taxonomy" id="550"/>
    <lineage>
        <taxon>Bacteria</taxon>
        <taxon>Pseudomonadati</taxon>
        <taxon>Pseudomonadota</taxon>
        <taxon>Gammaproteobacteria</taxon>
        <taxon>Enterobacterales</taxon>
        <taxon>Enterobacteriaceae</taxon>
        <taxon>Enterobacter</taxon>
        <taxon>Enterobacter cloacae complex</taxon>
    </lineage>
</organism>
<geneLocation type="plasmid" evidence="1">
    <name>p13E573-HI2</name>
</geneLocation>
<name>A0A2L1KN76_ENTCL</name>
<reference evidence="1" key="1">
    <citation type="submission" date="2017-06" db="EMBL/GenBank/DDBJ databases">
        <title>Complete sequence of p13E573-HI2.</title>
        <authorList>
            <person name="Jiang X."/>
            <person name="Feng J."/>
            <person name="Zeng L."/>
            <person name="Zhang D."/>
            <person name="Zhan Z."/>
            <person name="Zhao Y."/>
            <person name="Luo W."/>
            <person name="Zhou D."/>
        </authorList>
    </citation>
    <scope>NUCLEOTIDE SEQUENCE</scope>
    <source>
        <strain evidence="1">13E573</strain>
        <plasmid evidence="1">p13E573-HI2</plasmid>
    </source>
</reference>